<keyword evidence="5" id="KW-0732">Signal</keyword>
<feature type="domain" description="Disease resistance R13L4/SHOC-2-like LRR" evidence="9">
    <location>
        <begin position="590"/>
        <end position="816"/>
    </location>
</feature>
<dbReference type="InterPro" id="IPR055414">
    <property type="entry name" value="LRR_R13L4/SHOC2-like"/>
</dbReference>
<evidence type="ECO:0000259" key="8">
    <source>
        <dbReference type="Pfam" id="PF23559"/>
    </source>
</evidence>
<dbReference type="InterPro" id="IPR032675">
    <property type="entry name" value="LRR_dom_sf"/>
</dbReference>
<feature type="signal peptide" evidence="5">
    <location>
        <begin position="1"/>
        <end position="23"/>
    </location>
</feature>
<dbReference type="AlphaFoldDB" id="A0AAD3S7R7"/>
<evidence type="ECO:0000313" key="10">
    <source>
        <dbReference type="EMBL" id="GMH05582.1"/>
    </source>
</evidence>
<evidence type="ECO:0000313" key="11">
    <source>
        <dbReference type="Proteomes" id="UP001279734"/>
    </source>
</evidence>
<feature type="domain" description="NB-ARC" evidence="6">
    <location>
        <begin position="198"/>
        <end position="368"/>
    </location>
</feature>
<dbReference type="PANTHER" id="PTHR36766:SF70">
    <property type="entry name" value="DISEASE RESISTANCE PROTEIN RGA4"/>
    <property type="match status" value="1"/>
</dbReference>
<keyword evidence="4" id="KW-0067">ATP-binding</keyword>
<evidence type="ECO:0000256" key="5">
    <source>
        <dbReference type="SAM" id="SignalP"/>
    </source>
</evidence>
<organism evidence="10 11">
    <name type="scientific">Nepenthes gracilis</name>
    <name type="common">Slender pitcher plant</name>
    <dbReference type="NCBI Taxonomy" id="150966"/>
    <lineage>
        <taxon>Eukaryota</taxon>
        <taxon>Viridiplantae</taxon>
        <taxon>Streptophyta</taxon>
        <taxon>Embryophyta</taxon>
        <taxon>Tracheophyta</taxon>
        <taxon>Spermatophyta</taxon>
        <taxon>Magnoliopsida</taxon>
        <taxon>eudicotyledons</taxon>
        <taxon>Gunneridae</taxon>
        <taxon>Pentapetalae</taxon>
        <taxon>Caryophyllales</taxon>
        <taxon>Nepenthaceae</taxon>
        <taxon>Nepenthes</taxon>
    </lineage>
</organism>
<feature type="chain" id="PRO_5041898316" description="Disease resistance protein RGA3" evidence="5">
    <location>
        <begin position="24"/>
        <end position="882"/>
    </location>
</feature>
<dbReference type="InterPro" id="IPR042197">
    <property type="entry name" value="Apaf_helical"/>
</dbReference>
<dbReference type="Gene3D" id="1.10.10.10">
    <property type="entry name" value="Winged helix-like DNA-binding domain superfamily/Winged helix DNA-binding domain"/>
    <property type="match status" value="1"/>
</dbReference>
<dbReference type="InterPro" id="IPR002182">
    <property type="entry name" value="NB-ARC"/>
</dbReference>
<dbReference type="InterPro" id="IPR027417">
    <property type="entry name" value="P-loop_NTPase"/>
</dbReference>
<accession>A0AAD3S7R7</accession>
<dbReference type="EMBL" id="BSYO01000006">
    <property type="protein sequence ID" value="GMH05582.1"/>
    <property type="molecule type" value="Genomic_DNA"/>
</dbReference>
<reference evidence="10" key="1">
    <citation type="submission" date="2023-05" db="EMBL/GenBank/DDBJ databases">
        <title>Nepenthes gracilis genome sequencing.</title>
        <authorList>
            <person name="Fukushima K."/>
        </authorList>
    </citation>
    <scope>NUCLEOTIDE SEQUENCE</scope>
    <source>
        <strain evidence="10">SING2019-196</strain>
    </source>
</reference>
<dbReference type="GO" id="GO:0006952">
    <property type="term" value="P:defense response"/>
    <property type="evidence" value="ECO:0007669"/>
    <property type="project" value="UniProtKB-KW"/>
</dbReference>
<dbReference type="GO" id="GO:0051707">
    <property type="term" value="P:response to other organism"/>
    <property type="evidence" value="ECO:0007669"/>
    <property type="project" value="UniProtKB-ARBA"/>
</dbReference>
<evidence type="ECO:0000259" key="7">
    <source>
        <dbReference type="Pfam" id="PF18052"/>
    </source>
</evidence>
<gene>
    <name evidence="10" type="ORF">Nepgr_007422</name>
</gene>
<keyword evidence="11" id="KW-1185">Reference proteome</keyword>
<evidence type="ECO:0000259" key="9">
    <source>
        <dbReference type="Pfam" id="PF23598"/>
    </source>
</evidence>
<dbReference type="SUPFAM" id="SSF52540">
    <property type="entry name" value="P-loop containing nucleoside triphosphate hydrolases"/>
    <property type="match status" value="1"/>
</dbReference>
<dbReference type="PANTHER" id="PTHR36766">
    <property type="entry name" value="PLANT BROAD-SPECTRUM MILDEW RESISTANCE PROTEIN RPW8"/>
    <property type="match status" value="1"/>
</dbReference>
<evidence type="ECO:0000256" key="2">
    <source>
        <dbReference type="ARBA" id="ARBA00022741"/>
    </source>
</evidence>
<feature type="domain" description="Disease resistance N-terminal" evidence="7">
    <location>
        <begin position="39"/>
        <end position="124"/>
    </location>
</feature>
<dbReference type="InterPro" id="IPR041118">
    <property type="entry name" value="Rx_N"/>
</dbReference>
<sequence>MLLYKLSILCMLFSNFIFPTISPLPTSLAMAEATIFTLLKAALKTLASPAVREVGLSLGAIDELQQLSNTLPEIEVVLQDARTRQFIDDSVRKWLETLKDVFYDLDDILDELATEALVQKNNHKGNMLKKVSKSFSALAFHSDLSQKMGKICGKLNEIAAQGREFQLNESSVETCTSRTRPGEPVTFVRPSNFVGRENDKEEMIKRVLSCRDHETLSVIPVVGVGGIGKTLFARMLTFDERLHNNFEIISWGCLSSKSDLRMILEDIIKSAKGVSSWNLTMEELCRELHELLRGKKYFLVLDDVWTEHPGEWKRLRDLLDVGAKGSTIIVTTRVSKVASVVATEKAHVLNRLSDEDCWSVFVNYAFDEGEHSKHPSLVEIGRSIVKKCGGIPLAAEIVGSLLTRERDEQEWQRIKEKLVKAEERLDNAAVAAIKLSYDEMPPQLKACFAYFSIFPNDYTIYKEELMNIWLAQGLLGDQDAEFEDTGATYFGEMLSRSLFRYAFLTVGGTGNCKMHDMVRDFVPYMVGDEFATNINCASVLASDKVKHIGFHDYNLFMKEFPKELAKAKKARTFMFLDQVGPITKSFLENLISNFKCLRVLNLMGSEFVELPRSIGKLKHLRYLSLFSNCNIKSLPDSLCKLVNLQTLDLRHCEQLKELPREIGRLINLRRLFLTSQMVILPEESLKSLTSLQVLKLIDCENLLSLSSGIGYLTALRELHIVRCPRLASLPSSLRSLAALRVLEVVDCERMDLFGVECMRGLTSLAVLDIVKLPKLVGLTPNLLAAASSLRHLMIVDCGALTELPEWVQHFSSLEKLYLYNCANLTSLPEGFRCLSNLKLLDIRGCTHLSRRCEKDKGDDWPRISHVPVIILDGNWIQRHESP</sequence>
<evidence type="ECO:0000256" key="4">
    <source>
        <dbReference type="ARBA" id="ARBA00022840"/>
    </source>
</evidence>
<dbReference type="Gene3D" id="1.10.8.430">
    <property type="entry name" value="Helical domain of apoptotic protease-activating factors"/>
    <property type="match status" value="1"/>
</dbReference>
<dbReference type="Pfam" id="PF18052">
    <property type="entry name" value="Rx_N"/>
    <property type="match status" value="1"/>
</dbReference>
<dbReference type="InterPro" id="IPR036388">
    <property type="entry name" value="WH-like_DNA-bd_sf"/>
</dbReference>
<dbReference type="InterPro" id="IPR058922">
    <property type="entry name" value="WHD_DRP"/>
</dbReference>
<protein>
    <recommendedName>
        <fullName evidence="12">Disease resistance protein RGA3</fullName>
    </recommendedName>
</protein>
<dbReference type="PRINTS" id="PR00364">
    <property type="entry name" value="DISEASERSIST"/>
</dbReference>
<keyword evidence="2" id="KW-0547">Nucleotide-binding</keyword>
<name>A0AAD3S7R7_NEPGR</name>
<dbReference type="Gene3D" id="1.20.5.4130">
    <property type="match status" value="1"/>
</dbReference>
<evidence type="ECO:0000259" key="6">
    <source>
        <dbReference type="Pfam" id="PF00931"/>
    </source>
</evidence>
<evidence type="ECO:0000256" key="3">
    <source>
        <dbReference type="ARBA" id="ARBA00022821"/>
    </source>
</evidence>
<dbReference type="Pfam" id="PF23598">
    <property type="entry name" value="LRR_14"/>
    <property type="match status" value="1"/>
</dbReference>
<dbReference type="Pfam" id="PF00931">
    <property type="entry name" value="NB-ARC"/>
    <property type="match status" value="1"/>
</dbReference>
<keyword evidence="3" id="KW-0611">Plant defense</keyword>
<dbReference type="GO" id="GO:0005524">
    <property type="term" value="F:ATP binding"/>
    <property type="evidence" value="ECO:0007669"/>
    <property type="project" value="UniProtKB-KW"/>
</dbReference>
<dbReference type="GO" id="GO:0043531">
    <property type="term" value="F:ADP binding"/>
    <property type="evidence" value="ECO:0007669"/>
    <property type="project" value="InterPro"/>
</dbReference>
<comment type="caution">
    <text evidence="10">The sequence shown here is derived from an EMBL/GenBank/DDBJ whole genome shotgun (WGS) entry which is preliminary data.</text>
</comment>
<dbReference type="Proteomes" id="UP001279734">
    <property type="component" value="Unassembled WGS sequence"/>
</dbReference>
<keyword evidence="1" id="KW-0677">Repeat</keyword>
<evidence type="ECO:0008006" key="12">
    <source>
        <dbReference type="Google" id="ProtNLM"/>
    </source>
</evidence>
<feature type="domain" description="Disease resistance protein winged helix" evidence="8">
    <location>
        <begin position="453"/>
        <end position="522"/>
    </location>
</feature>
<dbReference type="SUPFAM" id="SSF52058">
    <property type="entry name" value="L domain-like"/>
    <property type="match status" value="1"/>
</dbReference>
<dbReference type="Gene3D" id="3.80.10.10">
    <property type="entry name" value="Ribonuclease Inhibitor"/>
    <property type="match status" value="1"/>
</dbReference>
<dbReference type="FunFam" id="1.10.10.10:FF:000322">
    <property type="entry name" value="Probable disease resistance protein At1g63360"/>
    <property type="match status" value="1"/>
</dbReference>
<dbReference type="Gene3D" id="3.40.50.300">
    <property type="entry name" value="P-loop containing nucleotide triphosphate hydrolases"/>
    <property type="match status" value="1"/>
</dbReference>
<proteinExistence type="predicted"/>
<evidence type="ECO:0000256" key="1">
    <source>
        <dbReference type="ARBA" id="ARBA00022737"/>
    </source>
</evidence>
<dbReference type="Pfam" id="PF23559">
    <property type="entry name" value="WHD_DRP"/>
    <property type="match status" value="1"/>
</dbReference>